<evidence type="ECO:0000313" key="12">
    <source>
        <dbReference type="EMBL" id="KAI5078699.1"/>
    </source>
</evidence>
<dbReference type="PANTHER" id="PTHR45758:SF11">
    <property type="entry name" value="MITOCHONDRIAL SUBSTRATE CARRIER FAMILY PROTEIN"/>
    <property type="match status" value="1"/>
</dbReference>
<protein>
    <submittedName>
        <fullName evidence="12">Uncharacterized protein</fullName>
    </submittedName>
</protein>
<dbReference type="Proteomes" id="UP000886520">
    <property type="component" value="Chromosome 6"/>
</dbReference>
<keyword evidence="13" id="KW-1185">Reference proteome</keyword>
<keyword evidence="7" id="KW-0496">Mitochondrion</keyword>
<dbReference type="Gene3D" id="1.50.40.10">
    <property type="entry name" value="Mitochondrial carrier domain"/>
    <property type="match status" value="1"/>
</dbReference>
<evidence type="ECO:0000256" key="7">
    <source>
        <dbReference type="ARBA" id="ARBA00023128"/>
    </source>
</evidence>
<feature type="compositionally biased region" description="Basic and acidic residues" evidence="11">
    <location>
        <begin position="1"/>
        <end position="31"/>
    </location>
</feature>
<evidence type="ECO:0000256" key="10">
    <source>
        <dbReference type="RuleBase" id="RU000488"/>
    </source>
</evidence>
<evidence type="ECO:0000256" key="11">
    <source>
        <dbReference type="SAM" id="MobiDB-lite"/>
    </source>
</evidence>
<evidence type="ECO:0000256" key="6">
    <source>
        <dbReference type="ARBA" id="ARBA00022989"/>
    </source>
</evidence>
<organism evidence="12 13">
    <name type="scientific">Adiantum capillus-veneris</name>
    <name type="common">Maidenhair fern</name>
    <dbReference type="NCBI Taxonomy" id="13818"/>
    <lineage>
        <taxon>Eukaryota</taxon>
        <taxon>Viridiplantae</taxon>
        <taxon>Streptophyta</taxon>
        <taxon>Embryophyta</taxon>
        <taxon>Tracheophyta</taxon>
        <taxon>Polypodiopsida</taxon>
        <taxon>Polypodiidae</taxon>
        <taxon>Polypodiales</taxon>
        <taxon>Pteridineae</taxon>
        <taxon>Pteridaceae</taxon>
        <taxon>Vittarioideae</taxon>
        <taxon>Adiantum</taxon>
    </lineage>
</organism>
<dbReference type="GO" id="GO:0015093">
    <property type="term" value="F:ferrous iron transmembrane transporter activity"/>
    <property type="evidence" value="ECO:0007669"/>
    <property type="project" value="TreeGrafter"/>
</dbReference>
<dbReference type="GO" id="GO:0031966">
    <property type="term" value="C:mitochondrial membrane"/>
    <property type="evidence" value="ECO:0007669"/>
    <property type="project" value="UniProtKB-SubCell"/>
</dbReference>
<feature type="repeat" description="Solcar" evidence="9">
    <location>
        <begin position="74"/>
        <end position="162"/>
    </location>
</feature>
<feature type="repeat" description="Solcar" evidence="9">
    <location>
        <begin position="266"/>
        <end position="356"/>
    </location>
</feature>
<keyword evidence="5" id="KW-0677">Repeat</keyword>
<comment type="similarity">
    <text evidence="2 10">Belongs to the mitochondrial carrier (TC 2.A.29) family.</text>
</comment>
<dbReference type="PANTHER" id="PTHR45758">
    <property type="entry name" value="MITOFERRIN-1-RELATED"/>
    <property type="match status" value="1"/>
</dbReference>
<evidence type="ECO:0000256" key="5">
    <source>
        <dbReference type="ARBA" id="ARBA00022737"/>
    </source>
</evidence>
<dbReference type="InterPro" id="IPR002067">
    <property type="entry name" value="MCP"/>
</dbReference>
<sequence length="410" mass="44410">MTDTAADLKDRILLSHTENLKSQRRDQRENWSKNSESQGVSRPPDDNATESKARVLATNHKTVSLDPDRLHDGLSFYQYMIAGSIAGMVEHLAMFPVDTLKTRMQMMREAHGSGPTLVGRTLMTILKTEGVLGLYRGIGAMALGAGPAHAVYFSVYEVAKENLGGNRPGHHPIVHGAAGILATVASDAVFTPMDVVKQRLQLPGNAYQGVIDCIRRTLREEGIKAFYASYRTTVIMNAPYTATHFATYEAVKAGLKSRWPEKSNEENLFVHLTAGGAAGALASIVTTPLDVVKTRLQCQGVNGAERFTTSSIREVVRTIVEKEGPKALLRGMVPRVLFSTPAAAICWSTYEASKAFLQKSNIKVDKVALRRDGGRIILVVPEDMLTFSSNGCLPPAGALHIPTGLSGPSL</sequence>
<dbReference type="OrthoDB" id="276989at2759"/>
<evidence type="ECO:0000256" key="9">
    <source>
        <dbReference type="PROSITE-ProRule" id="PRU00282"/>
    </source>
</evidence>
<dbReference type="Pfam" id="PF00153">
    <property type="entry name" value="Mito_carr"/>
    <property type="match status" value="3"/>
</dbReference>
<evidence type="ECO:0000256" key="4">
    <source>
        <dbReference type="ARBA" id="ARBA00022692"/>
    </source>
</evidence>
<dbReference type="PROSITE" id="PS50920">
    <property type="entry name" value="SOLCAR"/>
    <property type="match status" value="3"/>
</dbReference>
<name>A0A9D4ZKC0_ADICA</name>
<reference evidence="12" key="1">
    <citation type="submission" date="2021-01" db="EMBL/GenBank/DDBJ databases">
        <title>Adiantum capillus-veneris genome.</title>
        <authorList>
            <person name="Fang Y."/>
            <person name="Liao Q."/>
        </authorList>
    </citation>
    <scope>NUCLEOTIDE SEQUENCE</scope>
    <source>
        <strain evidence="12">H3</strain>
        <tissue evidence="12">Leaf</tissue>
    </source>
</reference>
<keyword evidence="6" id="KW-1133">Transmembrane helix</keyword>
<feature type="repeat" description="Solcar" evidence="9">
    <location>
        <begin position="170"/>
        <end position="254"/>
    </location>
</feature>
<feature type="region of interest" description="Disordered" evidence="11">
    <location>
        <begin position="1"/>
        <end position="51"/>
    </location>
</feature>
<proteinExistence type="inferred from homology"/>
<accession>A0A9D4ZKC0</accession>
<keyword evidence="3 10" id="KW-0813">Transport</keyword>
<dbReference type="AlphaFoldDB" id="A0A9D4ZKC0"/>
<evidence type="ECO:0000256" key="8">
    <source>
        <dbReference type="ARBA" id="ARBA00023136"/>
    </source>
</evidence>
<evidence type="ECO:0000256" key="2">
    <source>
        <dbReference type="ARBA" id="ARBA00006375"/>
    </source>
</evidence>
<dbReference type="EMBL" id="JABFUD020000006">
    <property type="protein sequence ID" value="KAI5078699.1"/>
    <property type="molecule type" value="Genomic_DNA"/>
</dbReference>
<gene>
    <name evidence="12" type="ORF">GOP47_0006370</name>
</gene>
<dbReference type="SUPFAM" id="SSF103506">
    <property type="entry name" value="Mitochondrial carrier"/>
    <property type="match status" value="1"/>
</dbReference>
<evidence type="ECO:0000256" key="1">
    <source>
        <dbReference type="ARBA" id="ARBA00004225"/>
    </source>
</evidence>
<dbReference type="InterPro" id="IPR023395">
    <property type="entry name" value="MCP_dom_sf"/>
</dbReference>
<dbReference type="InterPro" id="IPR018108">
    <property type="entry name" value="MCP_transmembrane"/>
</dbReference>
<keyword evidence="8 9" id="KW-0472">Membrane</keyword>
<keyword evidence="4 9" id="KW-0812">Transmembrane</keyword>
<comment type="subcellular location">
    <subcellularLocation>
        <location evidence="1">Mitochondrion membrane</location>
        <topology evidence="1">Multi-pass membrane protein</topology>
    </subcellularLocation>
</comment>
<evidence type="ECO:0000313" key="13">
    <source>
        <dbReference type="Proteomes" id="UP000886520"/>
    </source>
</evidence>
<dbReference type="GO" id="GO:0048250">
    <property type="term" value="P:iron import into the mitochondrion"/>
    <property type="evidence" value="ECO:0007669"/>
    <property type="project" value="TreeGrafter"/>
</dbReference>
<dbReference type="PRINTS" id="PR00926">
    <property type="entry name" value="MITOCARRIER"/>
</dbReference>
<evidence type="ECO:0000256" key="3">
    <source>
        <dbReference type="ARBA" id="ARBA00022448"/>
    </source>
</evidence>
<comment type="caution">
    <text evidence="12">The sequence shown here is derived from an EMBL/GenBank/DDBJ whole genome shotgun (WGS) entry which is preliminary data.</text>
</comment>